<organism evidence="13 14">
    <name type="scientific">Aphanomyces stellatus</name>
    <dbReference type="NCBI Taxonomy" id="120398"/>
    <lineage>
        <taxon>Eukaryota</taxon>
        <taxon>Sar</taxon>
        <taxon>Stramenopiles</taxon>
        <taxon>Oomycota</taxon>
        <taxon>Saprolegniomycetes</taxon>
        <taxon>Saprolegniales</taxon>
        <taxon>Verrucalvaceae</taxon>
        <taxon>Aphanomyces</taxon>
    </lineage>
</organism>
<dbReference type="EMBL" id="VJMH01005228">
    <property type="protein sequence ID" value="KAF0698616.1"/>
    <property type="molecule type" value="Genomic_DNA"/>
</dbReference>
<evidence type="ECO:0000313" key="14">
    <source>
        <dbReference type="Proteomes" id="UP000332933"/>
    </source>
</evidence>
<sequence>MRTLPPSSWRRLLALLSLPILLFLIWPFLHPRRSFPPLHGVPLDRVRALWTDDDFECLAWRAVDGCDPVASPRLPAQDLGCNATIKQGMAGYCELRNQTSGEIFRVMASGCKSVQAGVTYTCSMARTFTDFSILASASSADDAPPLPLALDGSRGIVLSIYDRSLPSVYAIVHLLRRRHGCTLPIELFYMAEDTTLSSPILAALQTKFGVELREITSPQGRFETKPYAVFHSRFDQVLFLDCDNLPTRDPSYLFDSPAYLESGAVFWPDFWTPATSIFDLHAQSLVWQLLDMAPPRGGFEQESGQLVIDRRRATRALPRLLFYNRHLGSASIMGTLRFLHGDKDMWRLAWRNTSTPFTMVATPPALAGLYDGWLFCGLAMLQHDPDMSNRIAFVHSNAVKLTGDVHQTPVLTHVQTFARDADLDWYILRNEGKALFDTPSCWALNWQSPATITSVDKTAVGDLELEALRLAYEATRLGGLDPSRHDRPNLSTVAWFHATMGSWFWSTVVVVVVGSVTLVTKITLSRRKRVKRVAP</sequence>
<dbReference type="Pfam" id="PF11051">
    <property type="entry name" value="Mannosyl_trans3"/>
    <property type="match status" value="1"/>
</dbReference>
<keyword evidence="4" id="KW-0808">Transferase</keyword>
<evidence type="ECO:0000256" key="3">
    <source>
        <dbReference type="ARBA" id="ARBA00009105"/>
    </source>
</evidence>
<dbReference type="EMBL" id="CAADRA010005249">
    <property type="protein sequence ID" value="VFT87643.1"/>
    <property type="molecule type" value="Genomic_DNA"/>
</dbReference>
<reference evidence="13 14" key="1">
    <citation type="submission" date="2019-03" db="EMBL/GenBank/DDBJ databases">
        <authorList>
            <person name="Gaulin E."/>
            <person name="Dumas B."/>
        </authorList>
    </citation>
    <scope>NUCLEOTIDE SEQUENCE [LARGE SCALE GENOMIC DNA]</scope>
    <source>
        <strain evidence="13">CBS 568.67</strain>
    </source>
</reference>
<evidence type="ECO:0000313" key="13">
    <source>
        <dbReference type="EMBL" id="VFT87643.1"/>
    </source>
</evidence>
<reference evidence="12" key="2">
    <citation type="submission" date="2019-06" db="EMBL/GenBank/DDBJ databases">
        <title>Genomics analysis of Aphanomyces spp. identifies a new class of oomycete effector associated with host adaptation.</title>
        <authorList>
            <person name="Gaulin E."/>
        </authorList>
    </citation>
    <scope>NUCLEOTIDE SEQUENCE</scope>
    <source>
        <strain evidence="12">CBS 578.67</strain>
    </source>
</reference>
<dbReference type="Proteomes" id="UP000332933">
    <property type="component" value="Unassembled WGS sequence"/>
</dbReference>
<dbReference type="Gene3D" id="3.90.550.10">
    <property type="entry name" value="Spore Coat Polysaccharide Biosynthesis Protein SpsA, Chain A"/>
    <property type="match status" value="1"/>
</dbReference>
<evidence type="ECO:0000256" key="6">
    <source>
        <dbReference type="ARBA" id="ARBA00022968"/>
    </source>
</evidence>
<accession>A0A485KSE0</accession>
<keyword evidence="14" id="KW-1185">Reference proteome</keyword>
<evidence type="ECO:0000256" key="9">
    <source>
        <dbReference type="ARBA" id="ARBA00023136"/>
    </source>
</evidence>
<evidence type="ECO:0000256" key="1">
    <source>
        <dbReference type="ARBA" id="ARBA00004394"/>
    </source>
</evidence>
<dbReference type="AlphaFoldDB" id="A0A485KSE0"/>
<feature type="transmembrane region" description="Helical" evidence="11">
    <location>
        <begin position="12"/>
        <end position="29"/>
    </location>
</feature>
<keyword evidence="6" id="KW-0735">Signal-anchor</keyword>
<evidence type="ECO:0000256" key="5">
    <source>
        <dbReference type="ARBA" id="ARBA00022692"/>
    </source>
</evidence>
<feature type="transmembrane region" description="Helical" evidence="11">
    <location>
        <begin position="503"/>
        <end position="524"/>
    </location>
</feature>
<dbReference type="GO" id="GO:0000139">
    <property type="term" value="C:Golgi membrane"/>
    <property type="evidence" value="ECO:0007669"/>
    <property type="project" value="UniProtKB-SubCell"/>
</dbReference>
<comment type="subcellular location">
    <subcellularLocation>
        <location evidence="10">Endomembrane system</location>
        <topology evidence="10">Single-pass membrane protein</topology>
    </subcellularLocation>
    <subcellularLocation>
        <location evidence="1">Golgi apparatus membrane</location>
    </subcellularLocation>
    <subcellularLocation>
        <location evidence="2">Membrane</location>
        <topology evidence="2">Single-pass type II membrane protein</topology>
    </subcellularLocation>
</comment>
<dbReference type="GO" id="GO:0000026">
    <property type="term" value="F:alpha-1,2-mannosyltransferase activity"/>
    <property type="evidence" value="ECO:0007669"/>
    <property type="project" value="TreeGrafter"/>
</dbReference>
<proteinExistence type="inferred from homology"/>
<gene>
    <name evidence="13" type="primary">Aste57867_10773</name>
    <name evidence="12" type="ORF">As57867_010733</name>
    <name evidence="13" type="ORF">ASTE57867_10773</name>
</gene>
<dbReference type="SUPFAM" id="SSF53448">
    <property type="entry name" value="Nucleotide-diphospho-sugar transferases"/>
    <property type="match status" value="1"/>
</dbReference>
<dbReference type="GO" id="GO:0046354">
    <property type="term" value="P:mannan biosynthetic process"/>
    <property type="evidence" value="ECO:0007669"/>
    <property type="project" value="TreeGrafter"/>
</dbReference>
<evidence type="ECO:0000256" key="10">
    <source>
        <dbReference type="ARBA" id="ARBA00037847"/>
    </source>
</evidence>
<keyword evidence="9 11" id="KW-0472">Membrane</keyword>
<dbReference type="OrthoDB" id="430354at2759"/>
<name>A0A485KSE0_9STRA</name>
<evidence type="ECO:0000313" key="12">
    <source>
        <dbReference type="EMBL" id="KAF0698616.1"/>
    </source>
</evidence>
<dbReference type="PANTHER" id="PTHR31646:SF1">
    <property type="entry name" value="ALPHA-1,2-MANNOSYLTRANSFERASE MNN2"/>
    <property type="match status" value="1"/>
</dbReference>
<keyword evidence="7 11" id="KW-1133">Transmembrane helix</keyword>
<evidence type="ECO:0000256" key="7">
    <source>
        <dbReference type="ARBA" id="ARBA00022989"/>
    </source>
</evidence>
<evidence type="ECO:0000256" key="2">
    <source>
        <dbReference type="ARBA" id="ARBA00004606"/>
    </source>
</evidence>
<keyword evidence="5 11" id="KW-0812">Transmembrane</keyword>
<dbReference type="InterPro" id="IPR029044">
    <property type="entry name" value="Nucleotide-diphossugar_trans"/>
</dbReference>
<keyword evidence="8" id="KW-0333">Golgi apparatus</keyword>
<evidence type="ECO:0000256" key="4">
    <source>
        <dbReference type="ARBA" id="ARBA00022679"/>
    </source>
</evidence>
<evidence type="ECO:0000256" key="8">
    <source>
        <dbReference type="ARBA" id="ARBA00023034"/>
    </source>
</evidence>
<evidence type="ECO:0000256" key="11">
    <source>
        <dbReference type="SAM" id="Phobius"/>
    </source>
</evidence>
<dbReference type="PANTHER" id="PTHR31646">
    <property type="entry name" value="ALPHA-1,2-MANNOSYLTRANSFERASE MNN2"/>
    <property type="match status" value="1"/>
</dbReference>
<comment type="similarity">
    <text evidence="3">Belongs to the MNN1/MNT family.</text>
</comment>
<protein>
    <submittedName>
        <fullName evidence="13">Aste57867_10773 protein</fullName>
    </submittedName>
</protein>
<dbReference type="InterPro" id="IPR022751">
    <property type="entry name" value="Alpha_mannosyltransferase"/>
</dbReference>